<evidence type="ECO:0000256" key="9">
    <source>
        <dbReference type="ARBA" id="ARBA00023268"/>
    </source>
</evidence>
<dbReference type="Gene3D" id="3.30.9.10">
    <property type="entry name" value="D-Amino Acid Oxidase, subunit A, domain 2"/>
    <property type="match status" value="1"/>
</dbReference>
<keyword evidence="12" id="KW-1185">Reference proteome</keyword>
<organism evidence="11 12">
    <name type="scientific">Methylomonas lenta</name>
    <dbReference type="NCBI Taxonomy" id="980561"/>
    <lineage>
        <taxon>Bacteria</taxon>
        <taxon>Pseudomonadati</taxon>
        <taxon>Pseudomonadota</taxon>
        <taxon>Gammaproteobacteria</taxon>
        <taxon>Methylococcales</taxon>
        <taxon>Methylococcaceae</taxon>
        <taxon>Methylomonas</taxon>
    </lineage>
</organism>
<dbReference type="GO" id="GO:0008168">
    <property type="term" value="F:methyltransferase activity"/>
    <property type="evidence" value="ECO:0007669"/>
    <property type="project" value="UniProtKB-KW"/>
</dbReference>
<keyword evidence="9" id="KW-0511">Multifunctional enzyme</keyword>
<evidence type="ECO:0000313" key="11">
    <source>
        <dbReference type="EMBL" id="OAI16331.1"/>
    </source>
</evidence>
<accession>A0A177NEP8</accession>
<keyword evidence="4" id="KW-0808">Transferase</keyword>
<dbReference type="AlphaFoldDB" id="A0A177NEP8"/>
<dbReference type="Proteomes" id="UP000078476">
    <property type="component" value="Unassembled WGS sequence"/>
</dbReference>
<sequence>MPIDVLIVGQGLAGSLLAWELLRQQMRVIVIDTGSENASKVAAGLLNPVTGQRLVKSTDIEYLLPAALDCYQLCAREFKQDFFVPMPMLRILKNAREQQSAQQRLQQAEYQAFLRECHDIPSTLMAGFGVLQQQQTGYLKTRSLLKKLQGFFVARESYRQTRLDYQDISLQPNLNWLDIKPQHIVFCEGQHGRQNPWFGGLPFQPAKGEILSCQTDTNCPNLILNFGYWLIPHGTNHFRIGATFQPGQTDTTPTEQAKQSLLQALLAVYPGLESIEVLAHQVGIRPTTLDKQPFVGSHPRQTNLHIFNGFGAKGSLSIPWYARQFVSALKQQSKIPSNGHVQRYYETHFPV</sequence>
<name>A0A177NEP8_9GAMM</name>
<comment type="caution">
    <text evidence="11">The sequence shown here is derived from an EMBL/GenBank/DDBJ whole genome shotgun (WGS) entry which is preliminary data.</text>
</comment>
<dbReference type="GO" id="GO:0016491">
    <property type="term" value="F:oxidoreductase activity"/>
    <property type="evidence" value="ECO:0007669"/>
    <property type="project" value="UniProtKB-KW"/>
</dbReference>
<dbReference type="PANTHER" id="PTHR13847">
    <property type="entry name" value="SARCOSINE DEHYDROGENASE-RELATED"/>
    <property type="match status" value="1"/>
</dbReference>
<dbReference type="SUPFAM" id="SSF51971">
    <property type="entry name" value="Nucleotide-binding domain"/>
    <property type="match status" value="1"/>
</dbReference>
<reference evidence="11 12" key="1">
    <citation type="submission" date="2016-03" db="EMBL/GenBank/DDBJ databases">
        <authorList>
            <person name="Ploux O."/>
        </authorList>
    </citation>
    <scope>NUCLEOTIDE SEQUENCE [LARGE SCALE GENOMIC DNA]</scope>
    <source>
        <strain evidence="11 12">R-45370</strain>
    </source>
</reference>
<gene>
    <name evidence="11" type="ORF">A1359_08270</name>
</gene>
<evidence type="ECO:0000313" key="12">
    <source>
        <dbReference type="Proteomes" id="UP000078476"/>
    </source>
</evidence>
<dbReference type="OrthoDB" id="214253at2"/>
<dbReference type="GO" id="GO:0005737">
    <property type="term" value="C:cytoplasm"/>
    <property type="evidence" value="ECO:0007669"/>
    <property type="project" value="TreeGrafter"/>
</dbReference>
<evidence type="ECO:0000256" key="2">
    <source>
        <dbReference type="ARBA" id="ARBA00022603"/>
    </source>
</evidence>
<dbReference type="RefSeq" id="WP_066981449.1">
    <property type="nucleotide sequence ID" value="NZ_LUUI01000096.1"/>
</dbReference>
<dbReference type="STRING" id="980561.A1359_08270"/>
<evidence type="ECO:0000256" key="4">
    <source>
        <dbReference type="ARBA" id="ARBA00022679"/>
    </source>
</evidence>
<keyword evidence="3" id="KW-0285">Flavoprotein</keyword>
<feature type="domain" description="FAD dependent oxidoreductase" evidence="10">
    <location>
        <begin position="4"/>
        <end position="324"/>
    </location>
</feature>
<evidence type="ECO:0000256" key="1">
    <source>
        <dbReference type="ARBA" id="ARBA00022490"/>
    </source>
</evidence>
<evidence type="ECO:0000256" key="5">
    <source>
        <dbReference type="ARBA" id="ARBA00022691"/>
    </source>
</evidence>
<dbReference type="EMBL" id="LUUI01000096">
    <property type="protein sequence ID" value="OAI16331.1"/>
    <property type="molecule type" value="Genomic_DNA"/>
</dbReference>
<evidence type="ECO:0000259" key="10">
    <source>
        <dbReference type="Pfam" id="PF01266"/>
    </source>
</evidence>
<dbReference type="GO" id="GO:0032259">
    <property type="term" value="P:methylation"/>
    <property type="evidence" value="ECO:0007669"/>
    <property type="project" value="UniProtKB-KW"/>
</dbReference>
<evidence type="ECO:0000256" key="7">
    <source>
        <dbReference type="ARBA" id="ARBA00022827"/>
    </source>
</evidence>
<dbReference type="InterPro" id="IPR006076">
    <property type="entry name" value="FAD-dep_OxRdtase"/>
</dbReference>
<protein>
    <submittedName>
        <fullName evidence="11">FAD-dependent oxidoreductase</fullName>
    </submittedName>
</protein>
<dbReference type="GO" id="GO:0008033">
    <property type="term" value="P:tRNA processing"/>
    <property type="evidence" value="ECO:0007669"/>
    <property type="project" value="UniProtKB-KW"/>
</dbReference>
<evidence type="ECO:0000256" key="3">
    <source>
        <dbReference type="ARBA" id="ARBA00022630"/>
    </source>
</evidence>
<dbReference type="PANTHER" id="PTHR13847:SF283">
    <property type="entry name" value="TRNA 5-METHYLAMINOMETHYL-2-THIOURIDINE BIOSYNTHESIS BIFUNCTIONAL PROTEIN MNMC"/>
    <property type="match status" value="1"/>
</dbReference>
<keyword evidence="2" id="KW-0489">Methyltransferase</keyword>
<dbReference type="Gene3D" id="3.50.50.60">
    <property type="entry name" value="FAD/NAD(P)-binding domain"/>
    <property type="match status" value="1"/>
</dbReference>
<evidence type="ECO:0000256" key="6">
    <source>
        <dbReference type="ARBA" id="ARBA00022694"/>
    </source>
</evidence>
<keyword evidence="8" id="KW-0560">Oxidoreductase</keyword>
<keyword evidence="6" id="KW-0819">tRNA processing</keyword>
<proteinExistence type="predicted"/>
<evidence type="ECO:0000256" key="8">
    <source>
        <dbReference type="ARBA" id="ARBA00023002"/>
    </source>
</evidence>
<dbReference type="Pfam" id="PF01266">
    <property type="entry name" value="DAO"/>
    <property type="match status" value="1"/>
</dbReference>
<dbReference type="InterPro" id="IPR036188">
    <property type="entry name" value="FAD/NAD-bd_sf"/>
</dbReference>
<keyword evidence="1" id="KW-0963">Cytoplasm</keyword>
<keyword evidence="5" id="KW-0949">S-adenosyl-L-methionine</keyword>
<dbReference type="SUPFAM" id="SSF54373">
    <property type="entry name" value="FAD-linked reductases, C-terminal domain"/>
    <property type="match status" value="1"/>
</dbReference>
<keyword evidence="7" id="KW-0274">FAD</keyword>